<dbReference type="GeneID" id="30911537"/>
<dbReference type="EMBL" id="CP016251">
    <property type="protein sequence ID" value="ANQ10523.1"/>
    <property type="molecule type" value="Genomic_DNA"/>
</dbReference>
<dbReference type="VEuPathDB" id="PlasmoDB:PCOAH_00048060"/>
<keyword evidence="2" id="KW-1185">Reference proteome</keyword>
<dbReference type="RefSeq" id="XP_019917218.1">
    <property type="nucleotide sequence ID" value="XM_020061589.1"/>
</dbReference>
<protein>
    <submittedName>
        <fullName evidence="1">Uncharacterized protein</fullName>
    </submittedName>
</protein>
<proteinExistence type="predicted"/>
<evidence type="ECO:0000313" key="1">
    <source>
        <dbReference type="EMBL" id="ANQ10523.1"/>
    </source>
</evidence>
<gene>
    <name evidence="1" type="ORF">PCOAH_00048060</name>
</gene>
<dbReference type="KEGG" id="pcot:PCOAH_00048060"/>
<dbReference type="InterPro" id="IPR022139">
    <property type="entry name" value="Fam-L/Fam-M-like_plasmodium"/>
</dbReference>
<evidence type="ECO:0000313" key="2">
    <source>
        <dbReference type="Proteomes" id="UP000092716"/>
    </source>
</evidence>
<name>A0A1B1E6B3_9APIC</name>
<sequence length="128" mass="15044">MRLITALKIVASIIFIRIHNRPNAAYTSGNNIRGPYNIKVRSGIIFQRLLTEQKFQKGLDESKLKNAISKNNSYKNVKYTSDDLGVCARLQESDYFNDLEIYKEKFKHKYAKWKGLKRLDGYFEKKYI</sequence>
<accession>A0A1B1E6B3</accession>
<dbReference type="Proteomes" id="UP000092716">
    <property type="component" value="Chromosome 13"/>
</dbReference>
<dbReference type="Pfam" id="PF12420">
    <property type="entry name" value="DUF3671"/>
    <property type="match status" value="1"/>
</dbReference>
<dbReference type="OrthoDB" id="389412at2759"/>
<organism evidence="1 2">
    <name type="scientific">Plasmodium coatneyi</name>
    <dbReference type="NCBI Taxonomy" id="208452"/>
    <lineage>
        <taxon>Eukaryota</taxon>
        <taxon>Sar</taxon>
        <taxon>Alveolata</taxon>
        <taxon>Apicomplexa</taxon>
        <taxon>Aconoidasida</taxon>
        <taxon>Haemosporida</taxon>
        <taxon>Plasmodiidae</taxon>
        <taxon>Plasmodium</taxon>
    </lineage>
</organism>
<reference evidence="2" key="1">
    <citation type="submission" date="2016-06" db="EMBL/GenBank/DDBJ databases">
        <title>First high quality genome sequence of Plasmodium coatneyi using continuous long reads from single molecule, real-time sequencing.</title>
        <authorList>
            <person name="Chien J.-T."/>
            <person name="Pakala S.B."/>
            <person name="Geraldo J.A."/>
            <person name="Lapp S.A."/>
            <person name="Barnwell J.W."/>
            <person name="Kissinger J.C."/>
            <person name="Galinski M.R."/>
            <person name="Humphrey J.C."/>
        </authorList>
    </citation>
    <scope>NUCLEOTIDE SEQUENCE [LARGE SCALE GENOMIC DNA]</scope>
    <source>
        <strain evidence="2">Hackeri</strain>
    </source>
</reference>
<dbReference type="AlphaFoldDB" id="A0A1B1E6B3"/>